<gene>
    <name evidence="1" type="ORF">HGB38_05230</name>
</gene>
<proteinExistence type="predicted"/>
<protein>
    <recommendedName>
        <fullName evidence="3">Resolvase/invertase-type recombinase catalytic domain-containing protein</fullName>
    </recommendedName>
</protein>
<accession>A0A7X6L0V2</accession>
<comment type="caution">
    <text evidence="1">The sequence shown here is derived from an EMBL/GenBank/DDBJ whole genome shotgun (WGS) entry which is preliminary data.</text>
</comment>
<dbReference type="RefSeq" id="WP_168434066.1">
    <property type="nucleotide sequence ID" value="NZ_JAAXOS010000002.1"/>
</dbReference>
<dbReference type="EMBL" id="JAAXOS010000002">
    <property type="protein sequence ID" value="NKY25637.1"/>
    <property type="molecule type" value="Genomic_DNA"/>
</dbReference>
<reference evidence="1 2" key="1">
    <citation type="submission" date="2020-04" db="EMBL/GenBank/DDBJ databases">
        <title>MicrobeNet Type strains.</title>
        <authorList>
            <person name="Nicholson A.C."/>
        </authorList>
    </citation>
    <scope>NUCLEOTIDE SEQUENCE [LARGE SCALE GENOMIC DNA]</scope>
    <source>
        <strain evidence="1 2">DSM 44956</strain>
    </source>
</reference>
<evidence type="ECO:0000313" key="1">
    <source>
        <dbReference type="EMBL" id="NKY25637.1"/>
    </source>
</evidence>
<sequence length="118" mass="12361">MKPKVVGYLRRDISGRRARRHEMEIRALAKASGFDLARTLVAGPTAPASLAALLTVVRRVGAVAVLTPTPNHVEFRADEIMAVCAAGGTDAIGTNISSGPATRLRAAFLGSVDAPKIE</sequence>
<keyword evidence="2" id="KW-1185">Reference proteome</keyword>
<name>A0A7X6L0V2_9NOCA</name>
<dbReference type="AlphaFoldDB" id="A0A7X6L0V2"/>
<evidence type="ECO:0000313" key="2">
    <source>
        <dbReference type="Proteomes" id="UP000540698"/>
    </source>
</evidence>
<evidence type="ECO:0008006" key="3">
    <source>
        <dbReference type="Google" id="ProtNLM"/>
    </source>
</evidence>
<organism evidence="1 2">
    <name type="scientific">Nocardia gamkensis</name>
    <dbReference type="NCBI Taxonomy" id="352869"/>
    <lineage>
        <taxon>Bacteria</taxon>
        <taxon>Bacillati</taxon>
        <taxon>Actinomycetota</taxon>
        <taxon>Actinomycetes</taxon>
        <taxon>Mycobacteriales</taxon>
        <taxon>Nocardiaceae</taxon>
        <taxon>Nocardia</taxon>
    </lineage>
</organism>
<dbReference type="Proteomes" id="UP000540698">
    <property type="component" value="Unassembled WGS sequence"/>
</dbReference>